<comment type="caution">
    <text evidence="4">The sequence shown here is derived from an EMBL/GenBank/DDBJ whole genome shotgun (WGS) entry which is preliminary data.</text>
</comment>
<dbReference type="Pfam" id="PF14753">
    <property type="entry name" value="FAM221"/>
    <property type="match status" value="1"/>
</dbReference>
<dbReference type="Proteomes" id="UP001152795">
    <property type="component" value="Unassembled WGS sequence"/>
</dbReference>
<feature type="region of interest" description="Disordered" evidence="3">
    <location>
        <begin position="276"/>
        <end position="299"/>
    </location>
</feature>
<dbReference type="PANTHER" id="PTHR31214">
    <property type="entry name" value="PROTEIN FAM221A-RELATED"/>
    <property type="match status" value="1"/>
</dbReference>
<organism evidence="4 5">
    <name type="scientific">Paramuricea clavata</name>
    <name type="common">Red gorgonian</name>
    <name type="synonym">Violescent sea-whip</name>
    <dbReference type="NCBI Taxonomy" id="317549"/>
    <lineage>
        <taxon>Eukaryota</taxon>
        <taxon>Metazoa</taxon>
        <taxon>Cnidaria</taxon>
        <taxon>Anthozoa</taxon>
        <taxon>Octocorallia</taxon>
        <taxon>Malacalcyonacea</taxon>
        <taxon>Plexauridae</taxon>
        <taxon>Paramuricea</taxon>
    </lineage>
</organism>
<sequence>MSQDRVHLKLDASACASVDKYLEYRRIVGEDDGGVLFTPEQYENYKKTVVPRRMKNRLFVSWTEPRGMDCKQVGPETLCFCKHRYKQHKTDFVEIPSTRPILVPCRVSGCRCSNYHYVPRNGTQPIRCTCKHFADDHSESKPYKCLKGCSCKKFWSAFTCSCGNPAHSHKTIIETKSEREARGHPVGHDVPYAAMGGLTGFSSLAEGYMRLDDSGIGAPSREFLEKPIGPEDHPFLRAHSDMAQLSLEEMKDIQKPGMTKEEADMAYFEKRYQERLKAERSQARARTQAKSKSLPSKKR</sequence>
<keyword evidence="5" id="KW-1185">Reference proteome</keyword>
<evidence type="ECO:0000313" key="4">
    <source>
        <dbReference type="EMBL" id="CAB3990224.1"/>
    </source>
</evidence>
<dbReference type="EMBL" id="CACRXK020001624">
    <property type="protein sequence ID" value="CAB3990224.1"/>
    <property type="molecule type" value="Genomic_DNA"/>
</dbReference>
<name>A0A7D9HT53_PARCT</name>
<evidence type="ECO:0000256" key="1">
    <source>
        <dbReference type="ARBA" id="ARBA00011026"/>
    </source>
</evidence>
<evidence type="ECO:0000313" key="5">
    <source>
        <dbReference type="Proteomes" id="UP001152795"/>
    </source>
</evidence>
<gene>
    <name evidence="4" type="ORF">PACLA_8A009659</name>
</gene>
<proteinExistence type="inferred from homology"/>
<dbReference type="OrthoDB" id="310364at2759"/>
<evidence type="ECO:0000256" key="2">
    <source>
        <dbReference type="ARBA" id="ARBA00039630"/>
    </source>
</evidence>
<comment type="similarity">
    <text evidence="1">Belongs to the FAM221 family.</text>
</comment>
<dbReference type="AlphaFoldDB" id="A0A7D9HT53"/>
<reference evidence="4" key="1">
    <citation type="submission" date="2020-04" db="EMBL/GenBank/DDBJ databases">
        <authorList>
            <person name="Alioto T."/>
            <person name="Alioto T."/>
            <person name="Gomez Garrido J."/>
        </authorList>
    </citation>
    <scope>NUCLEOTIDE SEQUENCE</scope>
    <source>
        <strain evidence="4">A484AB</strain>
    </source>
</reference>
<dbReference type="InterPro" id="IPR026755">
    <property type="entry name" value="Fam221a/b"/>
</dbReference>
<dbReference type="PANTHER" id="PTHR31214:SF2">
    <property type="entry name" value="PROTEIN FAM221A"/>
    <property type="match status" value="1"/>
</dbReference>
<feature type="compositionally biased region" description="Polar residues" evidence="3">
    <location>
        <begin position="284"/>
        <end position="299"/>
    </location>
</feature>
<accession>A0A7D9HT53</accession>
<protein>
    <recommendedName>
        <fullName evidence="2">Protein FAM221A</fullName>
    </recommendedName>
</protein>
<evidence type="ECO:0000256" key="3">
    <source>
        <dbReference type="SAM" id="MobiDB-lite"/>
    </source>
</evidence>